<dbReference type="Proteomes" id="UP000001401">
    <property type="component" value="Chromosome"/>
</dbReference>
<proteinExistence type="inferred from homology"/>
<keyword evidence="2 10" id="KW-0690">Ribosome biogenesis</keyword>
<dbReference type="InterPro" id="IPR010914">
    <property type="entry name" value="RsgA_GTPase_dom"/>
</dbReference>
<dbReference type="GO" id="GO:0042274">
    <property type="term" value="P:ribosomal small subunit biogenesis"/>
    <property type="evidence" value="ECO:0007669"/>
    <property type="project" value="UniProtKB-UniRule"/>
</dbReference>
<organism evidence="13 14">
    <name type="scientific">Evansella cellulosilytica (strain ATCC 21833 / DSM 2522 / FERM P-1141 / JCM 9156 / N-4)</name>
    <name type="common">Bacillus cellulosilyticus</name>
    <dbReference type="NCBI Taxonomy" id="649639"/>
    <lineage>
        <taxon>Bacteria</taxon>
        <taxon>Bacillati</taxon>
        <taxon>Bacillota</taxon>
        <taxon>Bacilli</taxon>
        <taxon>Bacillales</taxon>
        <taxon>Bacillaceae</taxon>
        <taxon>Evansella</taxon>
    </lineage>
</organism>
<name>E6TY70_EVAC2</name>
<dbReference type="GO" id="GO:0019843">
    <property type="term" value="F:rRNA binding"/>
    <property type="evidence" value="ECO:0007669"/>
    <property type="project" value="UniProtKB-KW"/>
</dbReference>
<gene>
    <name evidence="10" type="primary">rsgA</name>
    <name evidence="13" type="ordered locus">Bcell_4162</name>
</gene>
<dbReference type="GO" id="GO:0003924">
    <property type="term" value="F:GTPase activity"/>
    <property type="evidence" value="ECO:0007669"/>
    <property type="project" value="UniProtKB-UniRule"/>
</dbReference>
<dbReference type="SUPFAM" id="SSF52540">
    <property type="entry name" value="P-loop containing nucleoside triphosphate hydrolases"/>
    <property type="match status" value="1"/>
</dbReference>
<keyword evidence="1 10" id="KW-0963">Cytoplasm</keyword>
<feature type="domain" description="CP-type G" evidence="12">
    <location>
        <begin position="102"/>
        <end position="260"/>
    </location>
</feature>
<dbReference type="CDD" id="cd01854">
    <property type="entry name" value="YjeQ_EngC"/>
    <property type="match status" value="1"/>
</dbReference>
<comment type="similarity">
    <text evidence="10">Belongs to the TRAFAC class YlqF/YawG GTPase family. RsgA subfamily.</text>
</comment>
<reference evidence="13 14" key="1">
    <citation type="submission" date="2010-12" db="EMBL/GenBank/DDBJ databases">
        <title>Complete sequence of Bacillus cellulosilyticus DSM 2522.</title>
        <authorList>
            <consortium name="US DOE Joint Genome Institute"/>
            <person name="Lucas S."/>
            <person name="Copeland A."/>
            <person name="Lapidus A."/>
            <person name="Cheng J.-F."/>
            <person name="Bruce D."/>
            <person name="Goodwin L."/>
            <person name="Pitluck S."/>
            <person name="Chertkov O."/>
            <person name="Detter J.C."/>
            <person name="Han C."/>
            <person name="Tapia R."/>
            <person name="Land M."/>
            <person name="Hauser L."/>
            <person name="Jeffries C."/>
            <person name="Kyrpides N."/>
            <person name="Ivanova N."/>
            <person name="Mikhailova N."/>
            <person name="Brumm P."/>
            <person name="Mead D."/>
            <person name="Woyke T."/>
        </authorList>
    </citation>
    <scope>NUCLEOTIDE SEQUENCE [LARGE SCALE GENOMIC DNA]</scope>
    <source>
        <strain evidence="14">ATCC 21833 / DSM 2522 / FERM P-1141 / JCM 9156 / N-4</strain>
    </source>
</reference>
<dbReference type="PANTHER" id="PTHR32120">
    <property type="entry name" value="SMALL RIBOSOMAL SUBUNIT BIOGENESIS GTPASE RSGA"/>
    <property type="match status" value="1"/>
</dbReference>
<evidence type="ECO:0000256" key="7">
    <source>
        <dbReference type="ARBA" id="ARBA00022833"/>
    </source>
</evidence>
<dbReference type="GO" id="GO:0046872">
    <property type="term" value="F:metal ion binding"/>
    <property type="evidence" value="ECO:0007669"/>
    <property type="project" value="UniProtKB-KW"/>
</dbReference>
<keyword evidence="7 10" id="KW-0862">Zinc</keyword>
<feature type="binding site" evidence="10">
    <location>
        <begin position="150"/>
        <end position="153"/>
    </location>
    <ligand>
        <name>GTP</name>
        <dbReference type="ChEBI" id="CHEBI:37565"/>
    </ligand>
</feature>
<dbReference type="InterPro" id="IPR004881">
    <property type="entry name" value="Ribosome_biogen_GTPase_RsgA"/>
</dbReference>
<comment type="subcellular location">
    <subcellularLocation>
        <location evidence="10">Cytoplasm</location>
    </subcellularLocation>
</comment>
<keyword evidence="9 10" id="KW-0342">GTP-binding</keyword>
<dbReference type="InterPro" id="IPR030378">
    <property type="entry name" value="G_CP_dom"/>
</dbReference>
<feature type="binding site" evidence="10">
    <location>
        <position position="283"/>
    </location>
    <ligand>
        <name>Zn(2+)</name>
        <dbReference type="ChEBI" id="CHEBI:29105"/>
    </ligand>
</feature>
<comment type="subunit">
    <text evidence="10">Monomer. Associates with 30S ribosomal subunit, binds 16S rRNA.</text>
</comment>
<dbReference type="NCBIfam" id="TIGR00157">
    <property type="entry name" value="ribosome small subunit-dependent GTPase A"/>
    <property type="match status" value="1"/>
</dbReference>
<dbReference type="InterPro" id="IPR012340">
    <property type="entry name" value="NA-bd_OB-fold"/>
</dbReference>
<dbReference type="PROSITE" id="PS51721">
    <property type="entry name" value="G_CP"/>
    <property type="match status" value="1"/>
</dbReference>
<evidence type="ECO:0000256" key="9">
    <source>
        <dbReference type="ARBA" id="ARBA00023134"/>
    </source>
</evidence>
<keyword evidence="3 10" id="KW-0479">Metal-binding</keyword>
<dbReference type="PANTHER" id="PTHR32120:SF10">
    <property type="entry name" value="SMALL RIBOSOMAL SUBUNIT BIOGENESIS GTPASE RSGA"/>
    <property type="match status" value="1"/>
</dbReference>
<comment type="cofactor">
    <cofactor evidence="10">
        <name>Zn(2+)</name>
        <dbReference type="ChEBI" id="CHEBI:29105"/>
    </cofactor>
    <text evidence="10">Binds 1 zinc ion per subunit.</text>
</comment>
<dbReference type="Pfam" id="PF03193">
    <property type="entry name" value="RsgA_GTPase"/>
    <property type="match status" value="1"/>
</dbReference>
<accession>E6TY70</accession>
<dbReference type="InterPro" id="IPR027417">
    <property type="entry name" value="P-loop_NTPase"/>
</dbReference>
<keyword evidence="14" id="KW-1185">Reference proteome</keyword>
<dbReference type="STRING" id="649639.Bcell_4162"/>
<dbReference type="Gene3D" id="1.10.40.50">
    <property type="entry name" value="Probable gtpase engc, domain 3"/>
    <property type="match status" value="1"/>
</dbReference>
<evidence type="ECO:0000259" key="11">
    <source>
        <dbReference type="PROSITE" id="PS50936"/>
    </source>
</evidence>
<evidence type="ECO:0000256" key="4">
    <source>
        <dbReference type="ARBA" id="ARBA00022730"/>
    </source>
</evidence>
<dbReference type="HOGENOM" id="CLU_033617_0_1_9"/>
<keyword evidence="4 10" id="KW-0699">rRNA-binding</keyword>
<evidence type="ECO:0000256" key="1">
    <source>
        <dbReference type="ARBA" id="ARBA00022490"/>
    </source>
</evidence>
<dbReference type="AlphaFoldDB" id="E6TY70"/>
<evidence type="ECO:0000256" key="3">
    <source>
        <dbReference type="ARBA" id="ARBA00022723"/>
    </source>
</evidence>
<evidence type="ECO:0000313" key="14">
    <source>
        <dbReference type="Proteomes" id="UP000001401"/>
    </source>
</evidence>
<feature type="binding site" evidence="10">
    <location>
        <position position="290"/>
    </location>
    <ligand>
        <name>Zn(2+)</name>
        <dbReference type="ChEBI" id="CHEBI:29105"/>
    </ligand>
</feature>
<dbReference type="eggNOG" id="COG1162">
    <property type="taxonomic scope" value="Bacteria"/>
</dbReference>
<dbReference type="KEGG" id="bco:Bcell_4162"/>
<dbReference type="Gene3D" id="2.40.50.140">
    <property type="entry name" value="Nucleic acid-binding proteins"/>
    <property type="match status" value="1"/>
</dbReference>
<evidence type="ECO:0000256" key="8">
    <source>
        <dbReference type="ARBA" id="ARBA00022884"/>
    </source>
</evidence>
<evidence type="ECO:0000313" key="13">
    <source>
        <dbReference type="EMBL" id="ADU32389.1"/>
    </source>
</evidence>
<dbReference type="GO" id="GO:0005737">
    <property type="term" value="C:cytoplasm"/>
    <property type="evidence" value="ECO:0007669"/>
    <property type="project" value="UniProtKB-SubCell"/>
</dbReference>
<feature type="binding site" evidence="10">
    <location>
        <begin position="202"/>
        <end position="210"/>
    </location>
    <ligand>
        <name>GTP</name>
        <dbReference type="ChEBI" id="CHEBI:37565"/>
    </ligand>
</feature>
<dbReference type="PROSITE" id="PS50936">
    <property type="entry name" value="ENGC_GTPASE"/>
    <property type="match status" value="1"/>
</dbReference>
<evidence type="ECO:0000259" key="12">
    <source>
        <dbReference type="PROSITE" id="PS51721"/>
    </source>
</evidence>
<keyword evidence="5 10" id="KW-0547">Nucleotide-binding</keyword>
<feature type="binding site" evidence="10">
    <location>
        <position position="296"/>
    </location>
    <ligand>
        <name>Zn(2+)</name>
        <dbReference type="ChEBI" id="CHEBI:29105"/>
    </ligand>
</feature>
<evidence type="ECO:0000256" key="2">
    <source>
        <dbReference type="ARBA" id="ARBA00022517"/>
    </source>
</evidence>
<evidence type="ECO:0000256" key="6">
    <source>
        <dbReference type="ARBA" id="ARBA00022801"/>
    </source>
</evidence>
<dbReference type="HAMAP" id="MF_01820">
    <property type="entry name" value="GTPase_RsgA"/>
    <property type="match status" value="1"/>
</dbReference>
<dbReference type="Gene3D" id="3.40.50.300">
    <property type="entry name" value="P-loop containing nucleotide triphosphate hydrolases"/>
    <property type="match status" value="1"/>
</dbReference>
<evidence type="ECO:0000256" key="10">
    <source>
        <dbReference type="HAMAP-Rule" id="MF_01820"/>
    </source>
</evidence>
<dbReference type="OrthoDB" id="9809485at2"/>
<feature type="binding site" evidence="10">
    <location>
        <position position="288"/>
    </location>
    <ligand>
        <name>Zn(2+)</name>
        <dbReference type="ChEBI" id="CHEBI:29105"/>
    </ligand>
</feature>
<comment type="function">
    <text evidence="10">One of several proteins that assist in the late maturation steps of the functional core of the 30S ribosomal subunit. Helps release RbfA from mature subunits. May play a role in the assembly of ribosomal proteins into the subunit. Circularly permuted GTPase that catalyzes slow GTP hydrolysis, GTPase activity is stimulated by the 30S ribosomal subunit.</text>
</comment>
<feature type="domain" description="EngC GTPase" evidence="11">
    <location>
        <begin position="111"/>
        <end position="258"/>
    </location>
</feature>
<dbReference type="EC" id="3.6.1.-" evidence="10"/>
<dbReference type="SUPFAM" id="SSF50249">
    <property type="entry name" value="Nucleic acid-binding proteins"/>
    <property type="match status" value="1"/>
</dbReference>
<evidence type="ECO:0000256" key="5">
    <source>
        <dbReference type="ARBA" id="ARBA00022741"/>
    </source>
</evidence>
<keyword evidence="8 10" id="KW-0694">RNA-binding</keyword>
<dbReference type="EMBL" id="CP002394">
    <property type="protein sequence ID" value="ADU32389.1"/>
    <property type="molecule type" value="Genomic_DNA"/>
</dbReference>
<dbReference type="GO" id="GO:0005525">
    <property type="term" value="F:GTP binding"/>
    <property type="evidence" value="ECO:0007669"/>
    <property type="project" value="UniProtKB-UniRule"/>
</dbReference>
<sequence length="348" mass="39860">MTLEQYGWNKEWEQKMNDISSRETLNPGRVTEEHKGMYRVYTNVGVISCEVTGSFRYRAIEREEYPAVGDWVLVELFPSERKGRIHHILKRKSRFSRKAAGLKTDEQIVAANVDTLFIVMALNNDYNVRRLERYLTLAWESGASPVVILSKADLCHDVEKKVAEVEGVSFGVPVHVISALYDDGMERISTYMKKGKSAALIGSSGVGKSTIINALLGREVQAVQGIREDDARGRHTTTHRELFLLQEGGVLIDTPGMREIQLWESEEGLKQSFDDIQSMSLACHFRDCKHEHEPRCAIQSAIMEGTLDRHRYNSYLKLQKEQDYIEKKAVEKAKLADRQRKKEKNRRN</sequence>
<dbReference type="RefSeq" id="WP_013490715.1">
    <property type="nucleotide sequence ID" value="NC_014829.1"/>
</dbReference>
<keyword evidence="6 10" id="KW-0378">Hydrolase</keyword>
<protein>
    <recommendedName>
        <fullName evidence="10">Small ribosomal subunit biogenesis GTPase RsgA</fullName>
        <ecNumber evidence="10">3.6.1.-</ecNumber>
    </recommendedName>
</protein>